<evidence type="ECO:0000313" key="2">
    <source>
        <dbReference type="EMBL" id="MBP3954919.1"/>
    </source>
</evidence>
<dbReference type="NCBIfam" id="TIGR01725">
    <property type="entry name" value="phge_HK97_gp10"/>
    <property type="match status" value="1"/>
</dbReference>
<feature type="region of interest" description="Disordered" evidence="1">
    <location>
        <begin position="71"/>
        <end position="91"/>
    </location>
</feature>
<dbReference type="Pfam" id="PF04883">
    <property type="entry name" value="HK97-gp10_like"/>
    <property type="match status" value="1"/>
</dbReference>
<feature type="compositionally biased region" description="Basic residues" evidence="1">
    <location>
        <begin position="71"/>
        <end position="87"/>
    </location>
</feature>
<evidence type="ECO:0000313" key="3">
    <source>
        <dbReference type="Proteomes" id="UP000676565"/>
    </source>
</evidence>
<gene>
    <name evidence="2" type="ORF">J8F10_06445</name>
</gene>
<reference evidence="2 3" key="1">
    <citation type="submission" date="2021-04" db="EMBL/GenBank/DDBJ databases">
        <authorList>
            <person name="Ivanova A."/>
        </authorList>
    </citation>
    <scope>NUCLEOTIDE SEQUENCE [LARGE SCALE GENOMIC DNA]</scope>
    <source>
        <strain evidence="2 3">G18</strain>
    </source>
</reference>
<dbReference type="InterPro" id="IPR010064">
    <property type="entry name" value="HK97-gp10_tail"/>
</dbReference>
<organism evidence="2 3">
    <name type="scientific">Gemmata palustris</name>
    <dbReference type="NCBI Taxonomy" id="2822762"/>
    <lineage>
        <taxon>Bacteria</taxon>
        <taxon>Pseudomonadati</taxon>
        <taxon>Planctomycetota</taxon>
        <taxon>Planctomycetia</taxon>
        <taxon>Gemmatales</taxon>
        <taxon>Gemmataceae</taxon>
        <taxon>Gemmata</taxon>
    </lineage>
</organism>
<keyword evidence="3" id="KW-1185">Reference proteome</keyword>
<name>A0ABS5BMK5_9BACT</name>
<dbReference type="RefSeq" id="WP_210653027.1">
    <property type="nucleotide sequence ID" value="NZ_JAGKQQ010000001.1"/>
</dbReference>
<accession>A0ABS5BMK5</accession>
<dbReference type="EMBL" id="JAGKQQ010000001">
    <property type="protein sequence ID" value="MBP3954919.1"/>
    <property type="molecule type" value="Genomic_DNA"/>
</dbReference>
<dbReference type="Proteomes" id="UP000676565">
    <property type="component" value="Unassembled WGS sequence"/>
</dbReference>
<evidence type="ECO:0008006" key="4">
    <source>
        <dbReference type="Google" id="ProtNLM"/>
    </source>
</evidence>
<comment type="caution">
    <text evidence="2">The sequence shown here is derived from an EMBL/GenBank/DDBJ whole genome shotgun (WGS) entry which is preliminary data.</text>
</comment>
<sequence length="136" mass="15904">MLEKLSKGLRNKAMRIALNKASSPVKAKIVAAAPNRFGFLRKSMKIRLANYQNKSVWVSVIGPSRSFVRKKGKFKRGKKKGQPKNHRPANYSHLVDQGTRHIRGRHFIRKSYSRLFRRDMILELRRQVELLLPKRK</sequence>
<protein>
    <recommendedName>
        <fullName evidence="4">HK97 gp10 family phage protein</fullName>
    </recommendedName>
</protein>
<evidence type="ECO:0000256" key="1">
    <source>
        <dbReference type="SAM" id="MobiDB-lite"/>
    </source>
</evidence>
<proteinExistence type="predicted"/>